<dbReference type="Pfam" id="PF03693">
    <property type="entry name" value="ParD_antitoxin"/>
    <property type="match status" value="1"/>
</dbReference>
<gene>
    <name evidence="4" type="ORF">NF556_06140</name>
</gene>
<dbReference type="RefSeq" id="WP_252594603.1">
    <property type="nucleotide sequence ID" value="NZ_CP099489.1"/>
</dbReference>
<dbReference type="InterPro" id="IPR053853">
    <property type="entry name" value="FitA-like_RHH"/>
</dbReference>
<accession>A0ABY4YWR2</accession>
<evidence type="ECO:0000313" key="4">
    <source>
        <dbReference type="EMBL" id="USQ81219.1"/>
    </source>
</evidence>
<dbReference type="InterPro" id="IPR038296">
    <property type="entry name" value="ParD_sf"/>
</dbReference>
<evidence type="ECO:0000259" key="3">
    <source>
        <dbReference type="Pfam" id="PF22513"/>
    </source>
</evidence>
<evidence type="ECO:0000256" key="1">
    <source>
        <dbReference type="ARBA" id="ARBA00008580"/>
    </source>
</evidence>
<reference evidence="4" key="1">
    <citation type="submission" date="2022-06" db="EMBL/GenBank/DDBJ databases">
        <title>Ornithinimicrobium HY1793.</title>
        <authorList>
            <person name="Huang Y."/>
        </authorList>
    </citation>
    <scope>NUCLEOTIDE SEQUENCE</scope>
    <source>
        <strain evidence="4">HY1793</strain>
    </source>
</reference>
<dbReference type="InterPro" id="IPR010985">
    <property type="entry name" value="Ribbon_hlx_hlx"/>
</dbReference>
<proteinExistence type="inferred from homology"/>
<dbReference type="SUPFAM" id="SSF47598">
    <property type="entry name" value="Ribbon-helix-helix"/>
    <property type="match status" value="2"/>
</dbReference>
<feature type="domain" description="Antitoxin FitA-like ribbon-helix-helix" evidence="3">
    <location>
        <begin position="4"/>
        <end position="39"/>
    </location>
</feature>
<name>A0ABY4YWR2_9MICO</name>
<dbReference type="EMBL" id="CP099489">
    <property type="protein sequence ID" value="USQ81219.1"/>
    <property type="molecule type" value="Genomic_DNA"/>
</dbReference>
<comment type="similarity">
    <text evidence="1">Belongs to the ParD antitoxin family.</text>
</comment>
<dbReference type="PANTHER" id="PTHR36582">
    <property type="entry name" value="ANTITOXIN PARD"/>
    <property type="match status" value="1"/>
</dbReference>
<organism evidence="4 5">
    <name type="scientific">Ornithinimicrobium faecis</name>
    <dbReference type="NCBI Taxonomy" id="2934158"/>
    <lineage>
        <taxon>Bacteria</taxon>
        <taxon>Bacillati</taxon>
        <taxon>Actinomycetota</taxon>
        <taxon>Actinomycetes</taxon>
        <taxon>Micrococcales</taxon>
        <taxon>Ornithinimicrobiaceae</taxon>
        <taxon>Ornithinimicrobium</taxon>
    </lineage>
</organism>
<evidence type="ECO:0000256" key="2">
    <source>
        <dbReference type="ARBA" id="ARBA00022649"/>
    </source>
</evidence>
<keyword evidence="5" id="KW-1185">Reference proteome</keyword>
<dbReference type="NCBIfam" id="TIGR02606">
    <property type="entry name" value="antidote_CC2985"/>
    <property type="match status" value="1"/>
</dbReference>
<evidence type="ECO:0000313" key="5">
    <source>
        <dbReference type="Proteomes" id="UP001056455"/>
    </source>
</evidence>
<dbReference type="InterPro" id="IPR022789">
    <property type="entry name" value="ParD"/>
</dbReference>
<protein>
    <submittedName>
        <fullName evidence="4">Type II toxin-antitoxin system ParD family antitoxin</fullName>
    </submittedName>
</protein>
<dbReference type="InterPro" id="IPR013321">
    <property type="entry name" value="Arc_rbn_hlx_hlx"/>
</dbReference>
<dbReference type="Gene3D" id="1.10.1220.10">
    <property type="entry name" value="Met repressor-like"/>
    <property type="match status" value="1"/>
</dbReference>
<keyword evidence="2" id="KW-1277">Toxin-antitoxin system</keyword>
<dbReference type="PANTHER" id="PTHR36582:SF2">
    <property type="entry name" value="ANTITOXIN PARD"/>
    <property type="match status" value="1"/>
</dbReference>
<dbReference type="Gene3D" id="6.10.10.120">
    <property type="entry name" value="Antitoxin ParD1-like"/>
    <property type="match status" value="1"/>
</dbReference>
<dbReference type="CDD" id="cd22231">
    <property type="entry name" value="RHH_NikR_HicB-like"/>
    <property type="match status" value="1"/>
</dbReference>
<sequence>MAVISVGDLSGDLAARLKVRAARHGRPMEAEVRAILTETLDRGEDDRPNLGQAIRGRFAAQGGAELDIPDRRDMPRSISIGLDEHFTDFLTRAVASGRFRNTSEVVRAGLRLLEDDETRLAALRSGLITGEESGPAQDFDFDAFIAAKKS</sequence>
<dbReference type="Pfam" id="PF22513">
    <property type="entry name" value="FitA-like_RHH"/>
    <property type="match status" value="1"/>
</dbReference>
<dbReference type="Proteomes" id="UP001056455">
    <property type="component" value="Chromosome"/>
</dbReference>